<dbReference type="EMBL" id="PZQS01000007">
    <property type="protein sequence ID" value="PVD27573.1"/>
    <property type="molecule type" value="Genomic_DNA"/>
</dbReference>
<gene>
    <name evidence="1" type="ORF">C0Q70_12735</name>
</gene>
<reference evidence="1 2" key="1">
    <citation type="submission" date="2018-04" db="EMBL/GenBank/DDBJ databases">
        <title>The genome of golden apple snail Pomacea canaliculata provides insight into stress tolerance and invasive adaptation.</title>
        <authorList>
            <person name="Liu C."/>
            <person name="Liu B."/>
            <person name="Ren Y."/>
            <person name="Zhang Y."/>
            <person name="Wang H."/>
            <person name="Li S."/>
            <person name="Jiang F."/>
            <person name="Yin L."/>
            <person name="Zhang G."/>
            <person name="Qian W."/>
            <person name="Fan W."/>
        </authorList>
    </citation>
    <scope>NUCLEOTIDE SEQUENCE [LARGE SCALE GENOMIC DNA]</scope>
    <source>
        <strain evidence="1">SZHN2017</strain>
        <tissue evidence="1">Muscle</tissue>
    </source>
</reference>
<keyword evidence="2" id="KW-1185">Reference proteome</keyword>
<name>A0A2T7P2F8_POMCA</name>
<sequence>MLTTEGTVSSPHPTMRIAFSYKHTEIARQQWEKSCWTTHGVMSDNSSKATGPSFEVENNIRNHTPPTMGNPMSVVIGAENSVLQPSAPSISSSSSPHQDVTADISVRACHHVANVSLANIHSLTGSRLTAASASSSVARSLASIT</sequence>
<dbReference type="Proteomes" id="UP000245119">
    <property type="component" value="Linkage Group LG7"/>
</dbReference>
<evidence type="ECO:0000313" key="1">
    <source>
        <dbReference type="EMBL" id="PVD27573.1"/>
    </source>
</evidence>
<proteinExistence type="predicted"/>
<accession>A0A2T7P2F8</accession>
<comment type="caution">
    <text evidence="1">The sequence shown here is derived from an EMBL/GenBank/DDBJ whole genome shotgun (WGS) entry which is preliminary data.</text>
</comment>
<organism evidence="1 2">
    <name type="scientific">Pomacea canaliculata</name>
    <name type="common">Golden apple snail</name>
    <dbReference type="NCBI Taxonomy" id="400727"/>
    <lineage>
        <taxon>Eukaryota</taxon>
        <taxon>Metazoa</taxon>
        <taxon>Spiralia</taxon>
        <taxon>Lophotrochozoa</taxon>
        <taxon>Mollusca</taxon>
        <taxon>Gastropoda</taxon>
        <taxon>Caenogastropoda</taxon>
        <taxon>Architaenioglossa</taxon>
        <taxon>Ampullarioidea</taxon>
        <taxon>Ampullariidae</taxon>
        <taxon>Pomacea</taxon>
    </lineage>
</organism>
<dbReference type="AlphaFoldDB" id="A0A2T7P2F8"/>
<protein>
    <submittedName>
        <fullName evidence="1">Uncharacterized protein</fullName>
    </submittedName>
</protein>
<evidence type="ECO:0000313" key="2">
    <source>
        <dbReference type="Proteomes" id="UP000245119"/>
    </source>
</evidence>